<reference evidence="1 2" key="1">
    <citation type="submission" date="2015-09" db="EMBL/GenBank/DDBJ databases">
        <title>Trachymyrmex zeteki WGS genome.</title>
        <authorList>
            <person name="Nygaard S."/>
            <person name="Hu H."/>
            <person name="Boomsma J."/>
            <person name="Zhang G."/>
        </authorList>
    </citation>
    <scope>NUCLEOTIDE SEQUENCE [LARGE SCALE GENOMIC DNA]</scope>
    <source>
        <strain evidence="1">Tzet28-1</strain>
        <tissue evidence="1">Whole body</tissue>
    </source>
</reference>
<evidence type="ECO:0000313" key="1">
    <source>
        <dbReference type="EMBL" id="KYQ51635.1"/>
    </source>
</evidence>
<name>A0A151WVD7_9HYME</name>
<organism evidence="1 2">
    <name type="scientific">Mycetomoellerius zeteki</name>
    <dbReference type="NCBI Taxonomy" id="64791"/>
    <lineage>
        <taxon>Eukaryota</taxon>
        <taxon>Metazoa</taxon>
        <taxon>Ecdysozoa</taxon>
        <taxon>Arthropoda</taxon>
        <taxon>Hexapoda</taxon>
        <taxon>Insecta</taxon>
        <taxon>Pterygota</taxon>
        <taxon>Neoptera</taxon>
        <taxon>Endopterygota</taxon>
        <taxon>Hymenoptera</taxon>
        <taxon>Apocrita</taxon>
        <taxon>Aculeata</taxon>
        <taxon>Formicoidea</taxon>
        <taxon>Formicidae</taxon>
        <taxon>Myrmicinae</taxon>
        <taxon>Mycetomoellerius</taxon>
    </lineage>
</organism>
<dbReference type="Proteomes" id="UP000075809">
    <property type="component" value="Unassembled WGS sequence"/>
</dbReference>
<evidence type="ECO:0000313" key="2">
    <source>
        <dbReference type="Proteomes" id="UP000075809"/>
    </source>
</evidence>
<gene>
    <name evidence="1" type="ORF">ALC60_09283</name>
</gene>
<accession>A0A151WVD7</accession>
<sequence length="130" mass="15090">MARRRRRVTARVSIRPSDKRLLDPDDPRSLVARLHATLWLFLGRPVETKFWRVLRDLETQPLPSTHVKTRSRRQKERTASAVGVVFVFVYTEDMYKMMRDTNRQLEDNIGPAVPVCIASGRSPVIQRHPG</sequence>
<proteinExistence type="predicted"/>
<protein>
    <submittedName>
        <fullName evidence="1">Uncharacterized protein</fullName>
    </submittedName>
</protein>
<keyword evidence="2" id="KW-1185">Reference proteome</keyword>
<dbReference type="EMBL" id="KQ982723">
    <property type="protein sequence ID" value="KYQ51635.1"/>
    <property type="molecule type" value="Genomic_DNA"/>
</dbReference>
<dbReference type="AlphaFoldDB" id="A0A151WVD7"/>